<name>A0ABR1U5L8_9PEZI</name>
<organism evidence="1 2">
    <name type="scientific">Apiospora saccharicola</name>
    <dbReference type="NCBI Taxonomy" id="335842"/>
    <lineage>
        <taxon>Eukaryota</taxon>
        <taxon>Fungi</taxon>
        <taxon>Dikarya</taxon>
        <taxon>Ascomycota</taxon>
        <taxon>Pezizomycotina</taxon>
        <taxon>Sordariomycetes</taxon>
        <taxon>Xylariomycetidae</taxon>
        <taxon>Amphisphaeriales</taxon>
        <taxon>Apiosporaceae</taxon>
        <taxon>Apiospora</taxon>
    </lineage>
</organism>
<comment type="caution">
    <text evidence="1">The sequence shown here is derived from an EMBL/GenBank/DDBJ whole genome shotgun (WGS) entry which is preliminary data.</text>
</comment>
<protein>
    <submittedName>
        <fullName evidence="1">Uncharacterized protein</fullName>
    </submittedName>
</protein>
<dbReference type="EMBL" id="JAQQWM010000008">
    <property type="protein sequence ID" value="KAK8054193.1"/>
    <property type="molecule type" value="Genomic_DNA"/>
</dbReference>
<evidence type="ECO:0000313" key="2">
    <source>
        <dbReference type="Proteomes" id="UP001446871"/>
    </source>
</evidence>
<gene>
    <name evidence="1" type="ORF">PG996_013494</name>
</gene>
<reference evidence="1 2" key="1">
    <citation type="submission" date="2023-01" db="EMBL/GenBank/DDBJ databases">
        <title>Analysis of 21 Apiospora genomes using comparative genomics revels a genus with tremendous synthesis potential of carbohydrate active enzymes and secondary metabolites.</title>
        <authorList>
            <person name="Sorensen T."/>
        </authorList>
    </citation>
    <scope>NUCLEOTIDE SEQUENCE [LARGE SCALE GENOMIC DNA]</scope>
    <source>
        <strain evidence="1 2">CBS 83171</strain>
    </source>
</reference>
<evidence type="ECO:0000313" key="1">
    <source>
        <dbReference type="EMBL" id="KAK8054193.1"/>
    </source>
</evidence>
<sequence length="115" mass="13008">MPDEQSKRLLKVVFGTESRRRDDGWTPMAKAEFEPQNALSEIIRDNVVEPVAWTVFEKDSKAFFMTKFRALQAIPPSPPQLVKILKSLHQESSSPTGKFGFHTTTYWGPPAMVNG</sequence>
<accession>A0ABR1U5L8</accession>
<dbReference type="Proteomes" id="UP001446871">
    <property type="component" value="Unassembled WGS sequence"/>
</dbReference>
<keyword evidence="2" id="KW-1185">Reference proteome</keyword>
<proteinExistence type="predicted"/>